<organism evidence="10 12">
    <name type="scientific">Candidatus Sedimenticola endophacoides</name>
    <dbReference type="NCBI Taxonomy" id="2548426"/>
    <lineage>
        <taxon>Bacteria</taxon>
        <taxon>Pseudomonadati</taxon>
        <taxon>Pseudomonadota</taxon>
        <taxon>Gammaproteobacteria</taxon>
        <taxon>Chromatiales</taxon>
        <taxon>Sedimenticolaceae</taxon>
        <taxon>Sedimenticola</taxon>
    </lineage>
</organism>
<dbReference type="PANTHER" id="PTHR47870">
    <property type="entry name" value="CYTOCHROME C-TYPE BIOGENESIS PROTEIN CCMH"/>
    <property type="match status" value="1"/>
</dbReference>
<keyword evidence="7" id="KW-0472">Membrane</keyword>
<sequence>MRRFWLPLLLAVSFAAQGAIEAYRFDDPEKEARYKVLIDELRCLVCQNQNLADSNAELAQDMRRKTYEMVQQGASNEEVVTFMVSRYGDFVLYRPPLRSSTALLWVGPFIIFAIGVGVLISFIRKRGRERAPELSPEQIARAEQLLNQGKDRDQ</sequence>
<evidence type="ECO:0000256" key="5">
    <source>
        <dbReference type="ARBA" id="ARBA00022748"/>
    </source>
</evidence>
<evidence type="ECO:0000256" key="6">
    <source>
        <dbReference type="ARBA" id="ARBA00023004"/>
    </source>
</evidence>
<feature type="domain" description="CcmH/CycL/Ccl2/NrfF N-terminal" evidence="8">
    <location>
        <begin position="8"/>
        <end position="146"/>
    </location>
</feature>
<evidence type="ECO:0000256" key="3">
    <source>
        <dbReference type="ARBA" id="ARBA00022723"/>
    </source>
</evidence>
<dbReference type="GO" id="GO:0017004">
    <property type="term" value="P:cytochrome complex assembly"/>
    <property type="evidence" value="ECO:0007669"/>
    <property type="project" value="UniProtKB-KW"/>
</dbReference>
<evidence type="ECO:0000313" key="12">
    <source>
        <dbReference type="Proteomes" id="UP000250928"/>
    </source>
</evidence>
<evidence type="ECO:0000256" key="4">
    <source>
        <dbReference type="ARBA" id="ARBA00022729"/>
    </source>
</evidence>
<reference evidence="10 12" key="2">
    <citation type="submission" date="2018-01" db="EMBL/GenBank/DDBJ databases">
        <title>Novel co-symbiosis in the lucinid bivalve Phacoides pectinatus.</title>
        <authorList>
            <person name="Lim S.J."/>
            <person name="Davis B.G."/>
            <person name="Gill D.E."/>
            <person name="Engel A.S."/>
            <person name="Anderson L.C."/>
            <person name="Campbell B.J."/>
        </authorList>
    </citation>
    <scope>NUCLEOTIDE SEQUENCE [LARGE SCALE GENOMIC DNA]</scope>
    <source>
        <strain evidence="10">N3_P5</strain>
    </source>
</reference>
<keyword evidence="3 7" id="KW-0479">Metal-binding</keyword>
<keyword evidence="4 7" id="KW-0732">Signal</keyword>
<dbReference type="EMBL" id="MUIE01000371">
    <property type="protein sequence ID" value="OQX32796.1"/>
    <property type="molecule type" value="Genomic_DNA"/>
</dbReference>
<gene>
    <name evidence="9" type="ORF">B0D84_05620</name>
    <name evidence="10" type="ORF">C3L24_02050</name>
</gene>
<keyword evidence="7" id="KW-0812">Transmembrane</keyword>
<feature type="signal peptide" evidence="7">
    <location>
        <begin position="1"/>
        <end position="18"/>
    </location>
</feature>
<dbReference type="Proteomes" id="UP000250928">
    <property type="component" value="Unassembled WGS sequence"/>
</dbReference>
<dbReference type="EMBL" id="PQCO01000100">
    <property type="protein sequence ID" value="PUE05039.1"/>
    <property type="molecule type" value="Genomic_DNA"/>
</dbReference>
<comment type="similarity">
    <text evidence="1 7">Belongs to the CcmH/CycL/Ccl2/NrfF family.</text>
</comment>
<dbReference type="GO" id="GO:0005886">
    <property type="term" value="C:plasma membrane"/>
    <property type="evidence" value="ECO:0007669"/>
    <property type="project" value="TreeGrafter"/>
</dbReference>
<keyword evidence="7" id="KW-1133">Transmembrane helix</keyword>
<dbReference type="Proteomes" id="UP000243361">
    <property type="component" value="Unassembled WGS sequence"/>
</dbReference>
<evidence type="ECO:0000313" key="11">
    <source>
        <dbReference type="Proteomes" id="UP000243361"/>
    </source>
</evidence>
<evidence type="ECO:0000313" key="9">
    <source>
        <dbReference type="EMBL" id="OQX32796.1"/>
    </source>
</evidence>
<dbReference type="InterPro" id="IPR051263">
    <property type="entry name" value="C-type_cytochrome_biogenesis"/>
</dbReference>
<feature type="chain" id="PRO_5042655865" description="Cytochrome c-type biogenesis protein" evidence="7">
    <location>
        <begin position="19"/>
        <end position="154"/>
    </location>
</feature>
<dbReference type="GO" id="GO:0046872">
    <property type="term" value="F:metal ion binding"/>
    <property type="evidence" value="ECO:0007669"/>
    <property type="project" value="UniProtKB-KW"/>
</dbReference>
<keyword evidence="2 7" id="KW-0349">Heme</keyword>
<name>A0A657Q1Q3_9GAMM</name>
<proteinExistence type="inferred from homology"/>
<dbReference type="InterPro" id="IPR038297">
    <property type="entry name" value="CcmH/CycL/NrfF/Ccl2_sf"/>
</dbReference>
<evidence type="ECO:0000256" key="1">
    <source>
        <dbReference type="ARBA" id="ARBA00010342"/>
    </source>
</evidence>
<protein>
    <recommendedName>
        <fullName evidence="7">Cytochrome c-type biogenesis protein</fullName>
    </recommendedName>
</protein>
<comment type="caution">
    <text evidence="10">The sequence shown here is derived from an EMBL/GenBank/DDBJ whole genome shotgun (WGS) entry which is preliminary data.</text>
</comment>
<evidence type="ECO:0000313" key="10">
    <source>
        <dbReference type="EMBL" id="PUE05039.1"/>
    </source>
</evidence>
<reference evidence="9 11" key="1">
    <citation type="submission" date="2017-02" db="EMBL/GenBank/DDBJ databases">
        <title>Novel co-symbiosis in the unique lucinid bivalve Phacoides pectinatus.</title>
        <authorList>
            <person name="Lim S.J."/>
            <person name="Davis B.G."/>
            <person name="Gill D.E."/>
            <person name="Engel A.S."/>
            <person name="Anderson L.C."/>
            <person name="Campbell B.J."/>
        </authorList>
    </citation>
    <scope>NUCLEOTIDE SEQUENCE [LARGE SCALE GENOMIC DNA]</scope>
    <source>
        <strain evidence="9">LUC13016_P6</strain>
    </source>
</reference>
<evidence type="ECO:0000256" key="7">
    <source>
        <dbReference type="RuleBase" id="RU364112"/>
    </source>
</evidence>
<comment type="function">
    <text evidence="7">Possible subunit of a heme lyase.</text>
</comment>
<dbReference type="PANTHER" id="PTHR47870:SF1">
    <property type="entry name" value="CYTOCHROME C-TYPE BIOGENESIS PROTEIN CCMH"/>
    <property type="match status" value="1"/>
</dbReference>
<dbReference type="InterPro" id="IPR005616">
    <property type="entry name" value="CcmH/CycL/Ccl2/NrfF_N"/>
</dbReference>
<dbReference type="CDD" id="cd16378">
    <property type="entry name" value="CcmH_N"/>
    <property type="match status" value="1"/>
</dbReference>
<dbReference type="Gene3D" id="1.10.8.640">
    <property type="entry name" value="Cytochrome C biogenesis protein"/>
    <property type="match status" value="1"/>
</dbReference>
<keyword evidence="11" id="KW-1185">Reference proteome</keyword>
<dbReference type="Pfam" id="PF03918">
    <property type="entry name" value="CcmH"/>
    <property type="match status" value="1"/>
</dbReference>
<keyword evidence="6 7" id="KW-0408">Iron</keyword>
<dbReference type="FunFam" id="1.10.8.640:FF:000001">
    <property type="entry name" value="Cytochrome c-type biogenesis protein"/>
    <property type="match status" value="1"/>
</dbReference>
<evidence type="ECO:0000256" key="2">
    <source>
        <dbReference type="ARBA" id="ARBA00022617"/>
    </source>
</evidence>
<accession>A0A657Q1Q3</accession>
<evidence type="ECO:0000259" key="8">
    <source>
        <dbReference type="Pfam" id="PF03918"/>
    </source>
</evidence>
<keyword evidence="5" id="KW-0201">Cytochrome c-type biogenesis</keyword>
<dbReference type="AlphaFoldDB" id="A0A657Q1Q3"/>
<feature type="transmembrane region" description="Helical" evidence="7">
    <location>
        <begin position="102"/>
        <end position="123"/>
    </location>
</feature>